<evidence type="ECO:0000313" key="4">
    <source>
        <dbReference type="EMBL" id="VDC84682.1"/>
    </source>
</evidence>
<dbReference type="EMBL" id="LS974619">
    <property type="protein sequence ID" value="CAG7879709.1"/>
    <property type="molecule type" value="Genomic_DNA"/>
</dbReference>
<dbReference type="Proteomes" id="UP000694005">
    <property type="component" value="Chromosome A06"/>
</dbReference>
<evidence type="ECO:0000256" key="1">
    <source>
        <dbReference type="SAM" id="MobiDB-lite"/>
    </source>
</evidence>
<feature type="region of interest" description="Disordered" evidence="1">
    <location>
        <begin position="28"/>
        <end position="51"/>
    </location>
</feature>
<dbReference type="AlphaFoldDB" id="A0A3P5ZWP7"/>
<dbReference type="Gramene" id="A03p10520.2_BraZ1">
    <property type="protein sequence ID" value="A03p10520.2_BraZ1.CDS"/>
    <property type="gene ID" value="A03g10520.2_BraZ1"/>
</dbReference>
<name>A0A3P5ZWP7_BRACM</name>
<dbReference type="EMBL" id="LS974622">
    <property type="protein sequence ID" value="CAG7873007.1"/>
    <property type="molecule type" value="Genomic_DNA"/>
</dbReference>
<dbReference type="EMBL" id="LR031573">
    <property type="protein sequence ID" value="VDC84682.1"/>
    <property type="molecule type" value="Genomic_DNA"/>
</dbReference>
<accession>A0A3P5ZWP7</accession>
<evidence type="ECO:0000313" key="3">
    <source>
        <dbReference type="EMBL" id="CAG7879709.1"/>
    </source>
</evidence>
<organism evidence="4">
    <name type="scientific">Brassica campestris</name>
    <name type="common">Field mustard</name>
    <dbReference type="NCBI Taxonomy" id="3711"/>
    <lineage>
        <taxon>Eukaryota</taxon>
        <taxon>Viridiplantae</taxon>
        <taxon>Streptophyta</taxon>
        <taxon>Embryophyta</taxon>
        <taxon>Tracheophyta</taxon>
        <taxon>Spermatophyta</taxon>
        <taxon>Magnoliopsida</taxon>
        <taxon>eudicotyledons</taxon>
        <taxon>Gunneridae</taxon>
        <taxon>Pentapetalae</taxon>
        <taxon>rosids</taxon>
        <taxon>malvids</taxon>
        <taxon>Brassicales</taxon>
        <taxon>Brassicaceae</taxon>
        <taxon>Brassiceae</taxon>
        <taxon>Brassica</taxon>
    </lineage>
</organism>
<reference evidence="4" key="1">
    <citation type="submission" date="2018-11" db="EMBL/GenBank/DDBJ databases">
        <authorList>
            <consortium name="Genoscope - CEA"/>
            <person name="William W."/>
        </authorList>
    </citation>
    <scope>NUCLEOTIDE SEQUENCE</scope>
</reference>
<feature type="compositionally biased region" description="Low complexity" evidence="1">
    <location>
        <begin position="40"/>
        <end position="51"/>
    </location>
</feature>
<protein>
    <submittedName>
        <fullName evidence="2 3">Uncharacterized protein</fullName>
    </submittedName>
</protein>
<evidence type="ECO:0000313" key="2">
    <source>
        <dbReference type="EMBL" id="CAG7873007.1"/>
    </source>
</evidence>
<dbReference type="Proteomes" id="UP000694005">
    <property type="component" value="Chromosome A03"/>
</dbReference>
<gene>
    <name evidence="4" type="ORF">BRAA02T04844Z</name>
    <name evidence="3" type="ORF">BRAPAZ1V2_A03P10520.2</name>
    <name evidence="2" type="ORF">BRAPAZ1V2_A06P52470.2</name>
</gene>
<proteinExistence type="predicted"/>
<dbReference type="Gramene" id="A06p52470.2_BraZ1">
    <property type="protein sequence ID" value="A06p52470.2_BraZ1.CDS"/>
    <property type="gene ID" value="A06g52470.2_BraZ1"/>
</dbReference>
<sequence length="65" mass="7363">MKFIGEDMNSKMINSHWLVQKEKREISGYGYGKGHRGSDRSTSPARASTTAARAKFPWSNIRFVS</sequence>